<proteinExistence type="predicted"/>
<dbReference type="Gene3D" id="3.40.50.300">
    <property type="entry name" value="P-loop containing nucleotide triphosphate hydrolases"/>
    <property type="match status" value="1"/>
</dbReference>
<dbReference type="AlphaFoldDB" id="A0A4Y6RFH0"/>
<dbReference type="RefSeq" id="WP_141170341.1">
    <property type="nucleotide sequence ID" value="NZ_CP041185.1"/>
</dbReference>
<keyword evidence="2" id="KW-1185">Reference proteome</keyword>
<evidence type="ECO:0000313" key="2">
    <source>
        <dbReference type="Proteomes" id="UP000316665"/>
    </source>
</evidence>
<dbReference type="EMBL" id="CP041185">
    <property type="protein sequence ID" value="QDG71055.1"/>
    <property type="molecule type" value="Genomic_DNA"/>
</dbReference>
<dbReference type="KEGG" id="jas:FJQ89_11985"/>
<protein>
    <submittedName>
        <fullName evidence="1">Sulfotransferase</fullName>
    </submittedName>
</protein>
<reference evidence="1 2" key="1">
    <citation type="submission" date="2019-06" db="EMBL/GenBank/DDBJ databases">
        <title>Complete genome sequence of Janthinobacterium sp. SNU WT3 isolated from diseased rainbow trout.</title>
        <authorList>
            <person name="Oh W.T."/>
            <person name="Park S.C."/>
        </authorList>
    </citation>
    <scope>NUCLEOTIDE SEQUENCE [LARGE SCALE GENOMIC DNA]</scope>
    <source>
        <strain evidence="1 2">SNU WT3</strain>
    </source>
</reference>
<accession>A0A4Y6RFH0</accession>
<dbReference type="OrthoDB" id="9766687at2"/>
<keyword evidence="1" id="KW-0808">Transferase</keyword>
<gene>
    <name evidence="1" type="ORF">FJQ89_11985</name>
</gene>
<sequence length="273" mass="30988">MTPHFIGVSGLPRAGSTLLCQLLAQHPDLHSEGNSSPLCNALLGMRHTISDDPFFLSQLDTSFDASYGHLTTAMRGFLRGWYQDCGKQAVVDKNRGWLKAMEMLLQLAPEAKLIVCVRELGQVYGSVEAQHQRTILLDFIDHLADYDRLGRADMLFGKDRTIGAPLSDLQGIPDLPLAVQQRLYVLRFEDMMARPAECMAHLYAWLGLAPFQIDPGKLRVGLRESDSHYRMKYTHRQFSCIRAPQQHAIPPRIQQYIENACGWFYDMYYPAKT</sequence>
<name>A0A4Y6RFH0_9BURK</name>
<dbReference type="Proteomes" id="UP000316665">
    <property type="component" value="Chromosome"/>
</dbReference>
<dbReference type="SUPFAM" id="SSF52540">
    <property type="entry name" value="P-loop containing nucleoside triphosphate hydrolases"/>
    <property type="match status" value="1"/>
</dbReference>
<evidence type="ECO:0000313" key="1">
    <source>
        <dbReference type="EMBL" id="QDG71055.1"/>
    </source>
</evidence>
<dbReference type="GO" id="GO:0016740">
    <property type="term" value="F:transferase activity"/>
    <property type="evidence" value="ECO:0007669"/>
    <property type="project" value="UniProtKB-KW"/>
</dbReference>
<organism evidence="1 2">
    <name type="scientific">Janthinobacterium tructae</name>
    <dbReference type="NCBI Taxonomy" id="2590869"/>
    <lineage>
        <taxon>Bacteria</taxon>
        <taxon>Pseudomonadati</taxon>
        <taxon>Pseudomonadota</taxon>
        <taxon>Betaproteobacteria</taxon>
        <taxon>Burkholderiales</taxon>
        <taxon>Oxalobacteraceae</taxon>
        <taxon>Janthinobacterium</taxon>
    </lineage>
</organism>
<dbReference type="InterPro" id="IPR027417">
    <property type="entry name" value="P-loop_NTPase"/>
</dbReference>
<dbReference type="Pfam" id="PF13469">
    <property type="entry name" value="Sulfotransfer_3"/>
    <property type="match status" value="1"/>
</dbReference>